<name>A0A8T2PPH8_9TELE</name>
<dbReference type="OrthoDB" id="9949162at2759"/>
<dbReference type="GO" id="GO:0005509">
    <property type="term" value="F:calcium ion binding"/>
    <property type="evidence" value="ECO:0007669"/>
    <property type="project" value="InterPro"/>
</dbReference>
<dbReference type="AlphaFoldDB" id="A0A8T2PPH8"/>
<gene>
    <name evidence="4" type="ORF">JZ751_017825</name>
</gene>
<evidence type="ECO:0008006" key="6">
    <source>
        <dbReference type="Google" id="ProtNLM"/>
    </source>
</evidence>
<keyword evidence="3" id="KW-0812">Transmembrane</keyword>
<protein>
    <recommendedName>
        <fullName evidence="6">Cadherin domain-containing protein</fullName>
    </recommendedName>
</protein>
<dbReference type="InterPro" id="IPR015919">
    <property type="entry name" value="Cadherin-like_sf"/>
</dbReference>
<proteinExistence type="predicted"/>
<keyword evidence="3" id="KW-1133">Transmembrane helix</keyword>
<evidence type="ECO:0000313" key="5">
    <source>
        <dbReference type="Proteomes" id="UP000824540"/>
    </source>
</evidence>
<evidence type="ECO:0000313" key="4">
    <source>
        <dbReference type="EMBL" id="KAG9353249.1"/>
    </source>
</evidence>
<comment type="caution">
    <text evidence="4">The sequence shown here is derived from an EMBL/GenBank/DDBJ whole genome shotgun (WGS) entry which is preliminary data.</text>
</comment>
<dbReference type="EMBL" id="JAFBMS010000004">
    <property type="protein sequence ID" value="KAG9353249.1"/>
    <property type="molecule type" value="Genomic_DNA"/>
</dbReference>
<dbReference type="GO" id="GO:0016020">
    <property type="term" value="C:membrane"/>
    <property type="evidence" value="ECO:0007669"/>
    <property type="project" value="UniProtKB-SubCell"/>
</dbReference>
<evidence type="ECO:0000256" key="2">
    <source>
        <dbReference type="ARBA" id="ARBA00023136"/>
    </source>
</evidence>
<reference evidence="4" key="1">
    <citation type="thesis" date="2021" institute="BYU ScholarsArchive" country="Provo, UT, USA">
        <title>Applications of and Algorithms for Genome Assembly and Genomic Analyses with an Emphasis on Marine Teleosts.</title>
        <authorList>
            <person name="Pickett B.D."/>
        </authorList>
    </citation>
    <scope>NUCLEOTIDE SEQUENCE</scope>
    <source>
        <strain evidence="4">HI-2016</strain>
    </source>
</reference>
<evidence type="ECO:0000256" key="3">
    <source>
        <dbReference type="SAM" id="Phobius"/>
    </source>
</evidence>
<evidence type="ECO:0000256" key="1">
    <source>
        <dbReference type="ARBA" id="ARBA00004370"/>
    </source>
</evidence>
<accession>A0A8T2PPH8</accession>
<comment type="subcellular location">
    <subcellularLocation>
        <location evidence="1">Membrane</location>
    </subcellularLocation>
</comment>
<organism evidence="4 5">
    <name type="scientific">Albula glossodonta</name>
    <name type="common">roundjaw bonefish</name>
    <dbReference type="NCBI Taxonomy" id="121402"/>
    <lineage>
        <taxon>Eukaryota</taxon>
        <taxon>Metazoa</taxon>
        <taxon>Chordata</taxon>
        <taxon>Craniata</taxon>
        <taxon>Vertebrata</taxon>
        <taxon>Euteleostomi</taxon>
        <taxon>Actinopterygii</taxon>
        <taxon>Neopterygii</taxon>
        <taxon>Teleostei</taxon>
        <taxon>Albuliformes</taxon>
        <taxon>Albulidae</taxon>
        <taxon>Albula</taxon>
    </lineage>
</organism>
<keyword evidence="5" id="KW-1185">Reference proteome</keyword>
<keyword evidence="2 3" id="KW-0472">Membrane</keyword>
<sequence length="278" mass="30999">MYRLGLQAVDFDQDVDPSNVNDNPPLCDPVSYESTIFSTRSATLPILSLSCTDADGDVLSATITNGAAVDRFQMNRLTLSSRNAFSYVPGAVYDHTMFEVTIAVSDGKYITDVVAYIYVVPWTTTVPTTTTTTTPRPPQVVTVVEEFWEPDLWFVVVMTVVGALFLLSLSLLIWWILIWTSVCVAPEQGMSENLVKNDLNNEHLNKLGNQDVAIENYQASTKPYYFSRQMKELSVDGALSQSEESVQKSLMRFDGKAADPVSGRSYLFNSNTGERRWL</sequence>
<feature type="transmembrane region" description="Helical" evidence="3">
    <location>
        <begin position="152"/>
        <end position="177"/>
    </location>
</feature>
<dbReference type="SUPFAM" id="SSF49313">
    <property type="entry name" value="Cadherin-like"/>
    <property type="match status" value="1"/>
</dbReference>
<dbReference type="Proteomes" id="UP000824540">
    <property type="component" value="Unassembled WGS sequence"/>
</dbReference>